<gene>
    <name evidence="1" type="ORF">FHL15_003066</name>
</gene>
<dbReference type="Proteomes" id="UP000319160">
    <property type="component" value="Unassembled WGS sequence"/>
</dbReference>
<keyword evidence="2" id="KW-1185">Reference proteome</keyword>
<proteinExistence type="predicted"/>
<reference evidence="2" key="1">
    <citation type="submission" date="2019-06" db="EMBL/GenBank/DDBJ databases">
        <title>Draft genome sequence of the griseofulvin-producing fungus Xylaria cubensis strain G536.</title>
        <authorList>
            <person name="Mead M.E."/>
            <person name="Raja H.A."/>
            <person name="Steenwyk J.L."/>
            <person name="Knowles S.L."/>
            <person name="Oberlies N.H."/>
            <person name="Rokas A."/>
        </authorList>
    </citation>
    <scope>NUCLEOTIDE SEQUENCE [LARGE SCALE GENOMIC DNA]</scope>
    <source>
        <strain evidence="2">G536</strain>
    </source>
</reference>
<protein>
    <submittedName>
        <fullName evidence="1">Uncharacterized protein</fullName>
    </submittedName>
</protein>
<name>A0A553I6X8_9PEZI</name>
<organism evidence="1 2">
    <name type="scientific">Xylaria flabelliformis</name>
    <dbReference type="NCBI Taxonomy" id="2512241"/>
    <lineage>
        <taxon>Eukaryota</taxon>
        <taxon>Fungi</taxon>
        <taxon>Dikarya</taxon>
        <taxon>Ascomycota</taxon>
        <taxon>Pezizomycotina</taxon>
        <taxon>Sordariomycetes</taxon>
        <taxon>Xylariomycetidae</taxon>
        <taxon>Xylariales</taxon>
        <taxon>Xylariaceae</taxon>
        <taxon>Xylaria</taxon>
    </lineage>
</organism>
<comment type="caution">
    <text evidence="1">The sequence shown here is derived from an EMBL/GenBank/DDBJ whole genome shotgun (WGS) entry which is preliminary data.</text>
</comment>
<sequence>MKVPKLVVSPRTIRTFVSLFFGNSTLTNELCTPYYFERSIYTSKLKLSAQLVPEFTYREHKGLIFLKIEPKICRLALHTESVMPVRDRDLVMLAANTRRLRAGVRGILRLTSHPRIPSSSPAEPIIASLPCSFISVSTPIFTTSPASTSTNDNRILTMRDNLLPQIPSAGSTSRNHLSPDMKGGIFVRSVSGGPVLVLTARLSIKRG</sequence>
<dbReference type="EMBL" id="VFLP01000013">
    <property type="protein sequence ID" value="TRX95924.1"/>
    <property type="molecule type" value="Genomic_DNA"/>
</dbReference>
<evidence type="ECO:0000313" key="2">
    <source>
        <dbReference type="Proteomes" id="UP000319160"/>
    </source>
</evidence>
<evidence type="ECO:0000313" key="1">
    <source>
        <dbReference type="EMBL" id="TRX95924.1"/>
    </source>
</evidence>
<accession>A0A553I6X8</accession>
<dbReference type="AlphaFoldDB" id="A0A553I6X8"/>